<evidence type="ECO:0000259" key="1">
    <source>
        <dbReference type="Pfam" id="PF13392"/>
    </source>
</evidence>
<evidence type="ECO:0000313" key="2">
    <source>
        <dbReference type="EMBL" id="QJA59698.1"/>
    </source>
</evidence>
<protein>
    <submittedName>
        <fullName evidence="2">Putative homing endonuclease</fullName>
    </submittedName>
</protein>
<dbReference type="EMBL" id="MT141381">
    <property type="protein sequence ID" value="QJA59698.1"/>
    <property type="molecule type" value="Genomic_DNA"/>
</dbReference>
<keyword evidence="2" id="KW-0540">Nuclease</keyword>
<dbReference type="Gene3D" id="3.90.75.20">
    <property type="match status" value="1"/>
</dbReference>
<sequence length="155" mass="17750">MVAKLPDEIITQMHSEYMSGLRMLDVALAHGYKSESTLCYHFKQRNLFTRPRGGAIKASQKGHENGNWKGGRVIKTRGYILVWQPNHSRAEINGYVPEHILVAEKSLGRPIEKGEIVHHINKDTHDNRHENLLVTTQSNHINIHREDLQKCKAQS</sequence>
<reference evidence="2" key="1">
    <citation type="submission" date="2020-03" db="EMBL/GenBank/DDBJ databases">
        <title>The deep terrestrial virosphere.</title>
        <authorList>
            <person name="Holmfeldt K."/>
            <person name="Nilsson E."/>
            <person name="Simone D."/>
            <person name="Lopez-Fernandez M."/>
            <person name="Wu X."/>
            <person name="de Brujin I."/>
            <person name="Lundin D."/>
            <person name="Andersson A."/>
            <person name="Bertilsson S."/>
            <person name="Dopson M."/>
        </authorList>
    </citation>
    <scope>NUCLEOTIDE SEQUENCE</scope>
    <source>
        <strain evidence="2">MM415B01245</strain>
    </source>
</reference>
<dbReference type="InterPro" id="IPR044925">
    <property type="entry name" value="His-Me_finger_sf"/>
</dbReference>
<dbReference type="InterPro" id="IPR003615">
    <property type="entry name" value="HNH_nuc"/>
</dbReference>
<proteinExistence type="predicted"/>
<gene>
    <name evidence="2" type="ORF">MM415B01245_0010</name>
</gene>
<organism evidence="2">
    <name type="scientific">viral metagenome</name>
    <dbReference type="NCBI Taxonomy" id="1070528"/>
    <lineage>
        <taxon>unclassified sequences</taxon>
        <taxon>metagenomes</taxon>
        <taxon>organismal metagenomes</taxon>
    </lineage>
</organism>
<name>A0A6M3IR05_9ZZZZ</name>
<keyword evidence="2" id="KW-0255">Endonuclease</keyword>
<dbReference type="SUPFAM" id="SSF54060">
    <property type="entry name" value="His-Me finger endonucleases"/>
    <property type="match status" value="1"/>
</dbReference>
<accession>A0A6M3IR05</accession>
<dbReference type="Pfam" id="PF13392">
    <property type="entry name" value="HNH_3"/>
    <property type="match status" value="1"/>
</dbReference>
<dbReference type="GO" id="GO:0004519">
    <property type="term" value="F:endonuclease activity"/>
    <property type="evidence" value="ECO:0007669"/>
    <property type="project" value="UniProtKB-KW"/>
</dbReference>
<keyword evidence="2" id="KW-0378">Hydrolase</keyword>
<feature type="domain" description="HNH nuclease" evidence="1">
    <location>
        <begin position="99"/>
        <end position="140"/>
    </location>
</feature>
<dbReference type="AlphaFoldDB" id="A0A6M3IR05"/>